<proteinExistence type="evidence at protein level"/>
<dbReference type="EMBL" id="ABJB010765818">
    <property type="status" value="NOT_ANNOTATED_CDS"/>
    <property type="molecule type" value="Genomic_DNA"/>
</dbReference>
<keyword evidence="2" id="KW-1003">Cell membrane</keyword>
<dbReference type="OrthoDB" id="2157641at2759"/>
<feature type="region of interest" description="Disordered" evidence="6">
    <location>
        <begin position="400"/>
        <end position="431"/>
    </location>
</feature>
<dbReference type="PRINTS" id="PR00683">
    <property type="entry name" value="SPECTRINPH"/>
</dbReference>
<dbReference type="PROSITE" id="PS50190">
    <property type="entry name" value="SEC7"/>
    <property type="match status" value="1"/>
</dbReference>
<dbReference type="InterPro" id="IPR035999">
    <property type="entry name" value="Sec7_dom_sf"/>
</dbReference>
<evidence type="ECO:0000259" key="8">
    <source>
        <dbReference type="PROSITE" id="PS50190"/>
    </source>
</evidence>
<evidence type="ECO:0000313" key="9">
    <source>
        <dbReference type="EMBL" id="EEC17667.1"/>
    </source>
</evidence>
<keyword evidence="3" id="KW-0344">Guanine-nucleotide releasing factor</keyword>
<dbReference type="VEuPathDB" id="VectorBase:ISCP_020120"/>
<organism>
    <name type="scientific">Ixodes scapularis</name>
    <name type="common">Black-legged tick</name>
    <name type="synonym">Deer tick</name>
    <dbReference type="NCBI Taxonomy" id="6945"/>
    <lineage>
        <taxon>Eukaryota</taxon>
        <taxon>Metazoa</taxon>
        <taxon>Ecdysozoa</taxon>
        <taxon>Arthropoda</taxon>
        <taxon>Chelicerata</taxon>
        <taxon>Arachnida</taxon>
        <taxon>Acari</taxon>
        <taxon>Parasitiformes</taxon>
        <taxon>Ixodida</taxon>
        <taxon>Ixodoidea</taxon>
        <taxon>Ixodidae</taxon>
        <taxon>Ixodinae</taxon>
        <taxon>Ixodes</taxon>
    </lineage>
</organism>
<dbReference type="VEuPathDB" id="VectorBase:ISCW022041"/>
<dbReference type="CDD" id="cd00171">
    <property type="entry name" value="Sec7"/>
    <property type="match status" value="1"/>
</dbReference>
<feature type="compositionally biased region" description="Low complexity" evidence="6">
    <location>
        <begin position="420"/>
        <end position="431"/>
    </location>
</feature>
<name>B7QFP5_IXOSC</name>
<dbReference type="PANTHER" id="PTHR10663">
    <property type="entry name" value="GUANYL-NUCLEOTIDE EXCHANGE FACTOR"/>
    <property type="match status" value="1"/>
</dbReference>
<dbReference type="FunFam" id="2.30.29.30:FF:000267">
    <property type="entry name" value="PH and SEC7 domain-containing protein 4"/>
    <property type="match status" value="1"/>
</dbReference>
<protein>
    <submittedName>
        <fullName evidence="9 10">Arf6 guanine nucleotide exchange factor, putative</fullName>
    </submittedName>
</protein>
<evidence type="ECO:0000256" key="2">
    <source>
        <dbReference type="ARBA" id="ARBA00022475"/>
    </source>
</evidence>
<dbReference type="HOGENOM" id="CLU_011021_1_1_1"/>
<dbReference type="InterPro" id="IPR001605">
    <property type="entry name" value="PH_dom-spectrin-type"/>
</dbReference>
<dbReference type="InterPro" id="IPR000904">
    <property type="entry name" value="Sec7_dom"/>
</dbReference>
<evidence type="ECO:0000256" key="4">
    <source>
        <dbReference type="ARBA" id="ARBA00023136"/>
    </source>
</evidence>
<dbReference type="InterPro" id="IPR011993">
    <property type="entry name" value="PH-like_dom_sf"/>
</dbReference>
<dbReference type="InterPro" id="IPR041681">
    <property type="entry name" value="PH_9"/>
</dbReference>
<dbReference type="SUPFAM" id="SSF50729">
    <property type="entry name" value="PH domain-like"/>
    <property type="match status" value="1"/>
</dbReference>
<dbReference type="PaxDb" id="6945-B7QFP5"/>
<dbReference type="Pfam" id="PF15410">
    <property type="entry name" value="PH_9"/>
    <property type="match status" value="1"/>
</dbReference>
<gene>
    <name evidence="9" type="ORF">IscW_ISCW022041</name>
</gene>
<keyword evidence="12" id="KW-1267">Proteomics identification</keyword>
<evidence type="ECO:0000259" key="7">
    <source>
        <dbReference type="PROSITE" id="PS50003"/>
    </source>
</evidence>
<evidence type="ECO:0000256" key="1">
    <source>
        <dbReference type="ARBA" id="ARBA00004236"/>
    </source>
</evidence>
<dbReference type="GO" id="GO:0005886">
    <property type="term" value="C:plasma membrane"/>
    <property type="evidence" value="ECO:0007669"/>
    <property type="project" value="UniProtKB-SubCell"/>
</dbReference>
<dbReference type="InterPro" id="IPR023394">
    <property type="entry name" value="Sec7_C_sf"/>
</dbReference>
<dbReference type="EMBL" id="DS926387">
    <property type="protein sequence ID" value="EEC17667.1"/>
    <property type="molecule type" value="Genomic_DNA"/>
</dbReference>
<dbReference type="GO" id="GO:0005085">
    <property type="term" value="F:guanyl-nucleotide exchange factor activity"/>
    <property type="evidence" value="ECO:0007669"/>
    <property type="project" value="UniProtKB-KW"/>
</dbReference>
<feature type="coiled-coil region" evidence="5">
    <location>
        <begin position="316"/>
        <end position="343"/>
    </location>
</feature>
<comment type="subcellular location">
    <subcellularLocation>
        <location evidence="1">Cell membrane</location>
    </subcellularLocation>
</comment>
<dbReference type="Gene3D" id="1.10.1000.11">
    <property type="entry name" value="Arf Nucleotide-binding Site Opener,domain 2"/>
    <property type="match status" value="1"/>
</dbReference>
<evidence type="ECO:0000256" key="5">
    <source>
        <dbReference type="SAM" id="Coils"/>
    </source>
</evidence>
<keyword evidence="5" id="KW-0175">Coiled coil</keyword>
<feature type="non-terminal residue" evidence="9">
    <location>
        <position position="431"/>
    </location>
</feature>
<dbReference type="InterPro" id="IPR001849">
    <property type="entry name" value="PH_domain"/>
</dbReference>
<dbReference type="SUPFAM" id="SSF48425">
    <property type="entry name" value="Sec7 domain"/>
    <property type="match status" value="1"/>
</dbReference>
<evidence type="ECO:0000313" key="10">
    <source>
        <dbReference type="EnsemblMetazoa" id="ISCW022041-PA"/>
    </source>
</evidence>
<evidence type="ECO:0007829" key="12">
    <source>
        <dbReference type="PeptideAtlas" id="B7QFP5"/>
    </source>
</evidence>
<feature type="domain" description="PH" evidence="7">
    <location>
        <begin position="175"/>
        <end position="288"/>
    </location>
</feature>
<accession>B7QFP5</accession>
<dbReference type="Proteomes" id="UP000001555">
    <property type="component" value="Unassembled WGS sequence"/>
</dbReference>
<dbReference type="VEuPathDB" id="VectorBase:ISCI022041"/>
<dbReference type="VEuPathDB" id="VectorBase:ISCI011945"/>
<sequence>SNEFARVVAEEYLKYFDFNQRPLDAALRMFLHRFCLIGETQERERVLVHFSKRYLDANPGAFKSQDAVHTLTCALMLLNTDLHGENIGHKMTCLEFVENLAELNEGENFPKDVLKALYMSIKTAPLEWAFDKGLSPKREDARLIFFSTRTITFYVEKFYSVGNFRTQVPNPNCATEYKKGYVMRKCCLDPGGKRTPLGKRGWKMFCATLRDLVLYLHKDEQGFRKNQLYESLHNSIRIHHSLATKATDYTKKQHVFRLQTADQAEYLFQTGDAKELQSWVDTLNFVTASLSAPPLAGAVGSQKRFQRPLLPVSHTKLNLREQLTDHENRIVWLEKELEEHVANAPEKGAKSRAVAEFVEKENFLQCELRRYRTYAYLLRSKMAQYPELVPALVETSIGEVDEPDQNHSSGNGGGACVLGPPSSLSSSPPRT</sequence>
<dbReference type="Gene3D" id="2.30.29.30">
    <property type="entry name" value="Pleckstrin-homology domain (PH domain)/Phosphotyrosine-binding domain (PTB)"/>
    <property type="match status" value="1"/>
</dbReference>
<dbReference type="EnsemblMetazoa" id="ISCW022041-RA">
    <property type="protein sequence ID" value="ISCW022041-PA"/>
    <property type="gene ID" value="ISCW022041"/>
</dbReference>
<dbReference type="AlphaFoldDB" id="B7QFP5"/>
<dbReference type="SMART" id="SM00233">
    <property type="entry name" value="PH"/>
    <property type="match status" value="1"/>
</dbReference>
<evidence type="ECO:0000313" key="11">
    <source>
        <dbReference type="Proteomes" id="UP000001555"/>
    </source>
</evidence>
<dbReference type="Pfam" id="PF01369">
    <property type="entry name" value="Sec7"/>
    <property type="match status" value="1"/>
</dbReference>
<dbReference type="STRING" id="6945.B7QFP5"/>
<dbReference type="GO" id="GO:0032012">
    <property type="term" value="P:regulation of ARF protein signal transduction"/>
    <property type="evidence" value="ECO:0007669"/>
    <property type="project" value="InterPro"/>
</dbReference>
<reference evidence="10" key="2">
    <citation type="submission" date="2020-05" db="UniProtKB">
        <authorList>
            <consortium name="EnsemblMetazoa"/>
        </authorList>
    </citation>
    <scope>IDENTIFICATION</scope>
    <source>
        <strain evidence="10">wikel</strain>
    </source>
</reference>
<evidence type="ECO:0000256" key="3">
    <source>
        <dbReference type="ARBA" id="ARBA00022658"/>
    </source>
</evidence>
<dbReference type="CDD" id="cd13295">
    <property type="entry name" value="PH_EFA6"/>
    <property type="match status" value="1"/>
</dbReference>
<dbReference type="PANTHER" id="PTHR10663:SF376">
    <property type="entry name" value="PH AND SEC7 DOMAIN-CONTAINING PROTEIN"/>
    <property type="match status" value="1"/>
</dbReference>
<keyword evidence="4" id="KW-0472">Membrane</keyword>
<dbReference type="GO" id="GO:0005543">
    <property type="term" value="F:phospholipid binding"/>
    <property type="evidence" value="ECO:0007669"/>
    <property type="project" value="InterPro"/>
</dbReference>
<dbReference type="PROSITE" id="PS50003">
    <property type="entry name" value="PH_DOMAIN"/>
    <property type="match status" value="1"/>
</dbReference>
<evidence type="ECO:0000256" key="6">
    <source>
        <dbReference type="SAM" id="MobiDB-lite"/>
    </source>
</evidence>
<keyword evidence="11" id="KW-1185">Reference proteome</keyword>
<feature type="non-terminal residue" evidence="9">
    <location>
        <position position="1"/>
    </location>
</feature>
<dbReference type="SMART" id="SM00222">
    <property type="entry name" value="Sec7"/>
    <property type="match status" value="1"/>
</dbReference>
<reference evidence="9 11" key="1">
    <citation type="submission" date="2008-03" db="EMBL/GenBank/DDBJ databases">
        <title>Annotation of Ixodes scapularis.</title>
        <authorList>
            <consortium name="Ixodes scapularis Genome Project Consortium"/>
            <person name="Caler E."/>
            <person name="Hannick L.I."/>
            <person name="Bidwell S."/>
            <person name="Joardar V."/>
            <person name="Thiagarajan M."/>
            <person name="Amedeo P."/>
            <person name="Galinsky K.J."/>
            <person name="Schobel S."/>
            <person name="Inman J."/>
            <person name="Hostetler J."/>
            <person name="Miller J."/>
            <person name="Hammond M."/>
            <person name="Megy K."/>
            <person name="Lawson D."/>
            <person name="Kodira C."/>
            <person name="Sutton G."/>
            <person name="Meyer J."/>
            <person name="Hill C.A."/>
            <person name="Birren B."/>
            <person name="Nene V."/>
            <person name="Collins F."/>
            <person name="Alarcon-Chaidez F."/>
            <person name="Wikel S."/>
            <person name="Strausberg R."/>
        </authorList>
    </citation>
    <scope>NUCLEOTIDE SEQUENCE [LARGE SCALE GENOMIC DNA]</scope>
    <source>
        <strain evidence="11">Wikel</strain>
        <strain evidence="9">Wikel colony</strain>
    </source>
</reference>
<dbReference type="EMBL" id="ABJB010910490">
    <property type="status" value="NOT_ANNOTATED_CDS"/>
    <property type="molecule type" value="Genomic_DNA"/>
</dbReference>
<feature type="domain" description="SEC7" evidence="8">
    <location>
        <begin position="2"/>
        <end position="124"/>
    </location>
</feature>